<organism evidence="1">
    <name type="scientific">marine sediment metagenome</name>
    <dbReference type="NCBI Taxonomy" id="412755"/>
    <lineage>
        <taxon>unclassified sequences</taxon>
        <taxon>metagenomes</taxon>
        <taxon>ecological metagenomes</taxon>
    </lineage>
</organism>
<protein>
    <submittedName>
        <fullName evidence="1">Uncharacterized protein</fullName>
    </submittedName>
</protein>
<reference evidence="1" key="1">
    <citation type="journal article" date="2015" name="Nature">
        <title>Complex archaea that bridge the gap between prokaryotes and eukaryotes.</title>
        <authorList>
            <person name="Spang A."/>
            <person name="Saw J.H."/>
            <person name="Jorgensen S.L."/>
            <person name="Zaremba-Niedzwiedzka K."/>
            <person name="Martijn J."/>
            <person name="Lind A.E."/>
            <person name="van Eijk R."/>
            <person name="Schleper C."/>
            <person name="Guy L."/>
            <person name="Ettema T.J."/>
        </authorList>
    </citation>
    <scope>NUCLEOTIDE SEQUENCE</scope>
</reference>
<dbReference type="EMBL" id="LAZR01046390">
    <property type="protein sequence ID" value="KKK96639.1"/>
    <property type="molecule type" value="Genomic_DNA"/>
</dbReference>
<dbReference type="AlphaFoldDB" id="A0A0F9C265"/>
<sequence length="56" mass="6554">MAIKQGQRYVRVELSRLNHYLHEHVKIEKEETIVMAKVESDEVIFLVEKVDAEEGS</sequence>
<name>A0A0F9C265_9ZZZZ</name>
<comment type="caution">
    <text evidence="1">The sequence shown here is derived from an EMBL/GenBank/DDBJ whole genome shotgun (WGS) entry which is preliminary data.</text>
</comment>
<proteinExistence type="predicted"/>
<accession>A0A0F9C265</accession>
<gene>
    <name evidence="1" type="ORF">LCGC14_2660750</name>
</gene>
<evidence type="ECO:0000313" key="1">
    <source>
        <dbReference type="EMBL" id="KKK96639.1"/>
    </source>
</evidence>